<dbReference type="Proteomes" id="UP001283361">
    <property type="component" value="Unassembled WGS sequence"/>
</dbReference>
<accession>A0AAE1AS84</accession>
<organism evidence="2 3">
    <name type="scientific">Elysia crispata</name>
    <name type="common">lettuce slug</name>
    <dbReference type="NCBI Taxonomy" id="231223"/>
    <lineage>
        <taxon>Eukaryota</taxon>
        <taxon>Metazoa</taxon>
        <taxon>Spiralia</taxon>
        <taxon>Lophotrochozoa</taxon>
        <taxon>Mollusca</taxon>
        <taxon>Gastropoda</taxon>
        <taxon>Heterobranchia</taxon>
        <taxon>Euthyneura</taxon>
        <taxon>Panpulmonata</taxon>
        <taxon>Sacoglossa</taxon>
        <taxon>Placobranchoidea</taxon>
        <taxon>Plakobranchidae</taxon>
        <taxon>Elysia</taxon>
    </lineage>
</organism>
<comment type="caution">
    <text evidence="2">The sequence shown here is derived from an EMBL/GenBank/DDBJ whole genome shotgun (WGS) entry which is preliminary data.</text>
</comment>
<proteinExistence type="predicted"/>
<keyword evidence="1" id="KW-1133">Transmembrane helix</keyword>
<reference evidence="2" key="1">
    <citation type="journal article" date="2023" name="G3 (Bethesda)">
        <title>A reference genome for the long-term kleptoplast-retaining sea slug Elysia crispata morphotype clarki.</title>
        <authorList>
            <person name="Eastman K.E."/>
            <person name="Pendleton A.L."/>
            <person name="Shaikh M.A."/>
            <person name="Suttiyut T."/>
            <person name="Ogas R."/>
            <person name="Tomko P."/>
            <person name="Gavelis G."/>
            <person name="Widhalm J.R."/>
            <person name="Wisecaver J.H."/>
        </authorList>
    </citation>
    <scope>NUCLEOTIDE SEQUENCE</scope>
    <source>
        <strain evidence="2">ECLA1</strain>
    </source>
</reference>
<keyword evidence="1" id="KW-0812">Transmembrane</keyword>
<feature type="transmembrane region" description="Helical" evidence="1">
    <location>
        <begin position="26"/>
        <end position="46"/>
    </location>
</feature>
<feature type="transmembrane region" description="Helical" evidence="1">
    <location>
        <begin position="58"/>
        <end position="84"/>
    </location>
</feature>
<evidence type="ECO:0000313" key="3">
    <source>
        <dbReference type="Proteomes" id="UP001283361"/>
    </source>
</evidence>
<protein>
    <submittedName>
        <fullName evidence="2">Uncharacterized protein</fullName>
    </submittedName>
</protein>
<keyword evidence="1" id="KW-0472">Membrane</keyword>
<gene>
    <name evidence="2" type="ORF">RRG08_028950</name>
</gene>
<keyword evidence="3" id="KW-1185">Reference proteome</keyword>
<evidence type="ECO:0000313" key="2">
    <source>
        <dbReference type="EMBL" id="KAK3791802.1"/>
    </source>
</evidence>
<sequence>MWTSDHNAGHFRQGVKPDKRILTKKWSSWSPIVFFSFFHFAIRPSPISLIRPSEHKTLYIYFCLSINPFTCIARLTVIMCIFFLHSSPFCPSSLEDWLTCVYRPEAGRGLCLPPDLYEQ</sequence>
<evidence type="ECO:0000256" key="1">
    <source>
        <dbReference type="SAM" id="Phobius"/>
    </source>
</evidence>
<dbReference type="AlphaFoldDB" id="A0AAE1AS84"/>
<dbReference type="EMBL" id="JAWDGP010001430">
    <property type="protein sequence ID" value="KAK3791802.1"/>
    <property type="molecule type" value="Genomic_DNA"/>
</dbReference>
<name>A0AAE1AS84_9GAST</name>